<dbReference type="PANTHER" id="PTHR37832">
    <property type="entry name" value="BLL2683 PROTEIN"/>
    <property type="match status" value="1"/>
</dbReference>
<dbReference type="eggNOG" id="ENOG5032YCK">
    <property type="taxonomic scope" value="Bacteria"/>
</dbReference>
<dbReference type="KEGG" id="lxy:O159_02370"/>
<feature type="domain" description="Stress-response A/B barrel" evidence="1">
    <location>
        <begin position="3"/>
        <end position="98"/>
    </location>
</feature>
<dbReference type="PANTHER" id="PTHR37832:SF1">
    <property type="entry name" value="STRESS-RESPONSE A_B BARREL DOMAIN-CONTAINING PROTEIN"/>
    <property type="match status" value="1"/>
</dbReference>
<name>U3P410_LEIXC</name>
<dbReference type="InterPro" id="IPR013097">
    <property type="entry name" value="Dabb"/>
</dbReference>
<protein>
    <recommendedName>
        <fullName evidence="1">Stress-response A/B barrel domain-containing protein</fullName>
    </recommendedName>
</protein>
<dbReference type="PROSITE" id="PS51502">
    <property type="entry name" value="S_R_A_B_BARREL"/>
    <property type="match status" value="1"/>
</dbReference>
<dbReference type="Proteomes" id="UP000016743">
    <property type="component" value="Chromosome"/>
</dbReference>
<dbReference type="OrthoDB" id="6637496at2"/>
<evidence type="ECO:0000313" key="2">
    <source>
        <dbReference type="EMBL" id="AGW40471.1"/>
    </source>
</evidence>
<dbReference type="AlphaFoldDB" id="U3P410"/>
<accession>U3P410</accession>
<dbReference type="Pfam" id="PF07876">
    <property type="entry name" value="Dabb"/>
    <property type="match status" value="1"/>
</dbReference>
<dbReference type="HOGENOM" id="CLU_080664_3_1_11"/>
<gene>
    <name evidence="2" type="ORF">O159_02370</name>
</gene>
<keyword evidence="3" id="KW-1185">Reference proteome</keyword>
<reference evidence="2 3" key="1">
    <citation type="journal article" date="2013" name="Genome Announc.">
        <title>Complete Genome Sequence of Leifsonia xyli subsp. cynodontis Strain DSM46306, a Gram-Positive Bacterial Pathogen of Grasses.</title>
        <authorList>
            <person name="Monteiro-Vitorello C.B."/>
            <person name="Zerillo M.M."/>
            <person name="Van Sluys M.A."/>
            <person name="Camargo L.E."/>
            <person name="Kitajima J.P."/>
        </authorList>
    </citation>
    <scope>NUCLEOTIDE SEQUENCE [LARGE SCALE GENOMIC DNA]</scope>
    <source>
        <strain evidence="2 3">DSM 46306</strain>
    </source>
</reference>
<dbReference type="PATRIC" id="fig|1389489.3.peg.221"/>
<evidence type="ECO:0000313" key="3">
    <source>
        <dbReference type="Proteomes" id="UP000016743"/>
    </source>
</evidence>
<sequence>MTIRNVVMWKLATEDPAERAEQAARIKAGLESLPAAVPEILSFEVGIDALFPGDNHDVVLIGDFADAEALQRYIDAPAHKEVAGYIRTVVGGRSAVDFEL</sequence>
<organism evidence="2 3">
    <name type="scientific">Leifsonia xyli subsp. cynodontis DSM 46306</name>
    <dbReference type="NCBI Taxonomy" id="1389489"/>
    <lineage>
        <taxon>Bacteria</taxon>
        <taxon>Bacillati</taxon>
        <taxon>Actinomycetota</taxon>
        <taxon>Actinomycetes</taxon>
        <taxon>Micrococcales</taxon>
        <taxon>Microbacteriaceae</taxon>
        <taxon>Leifsonia</taxon>
    </lineage>
</organism>
<dbReference type="RefSeq" id="WP_021753916.1">
    <property type="nucleotide sequence ID" value="NC_022438.1"/>
</dbReference>
<dbReference type="SMART" id="SM00886">
    <property type="entry name" value="Dabb"/>
    <property type="match status" value="1"/>
</dbReference>
<proteinExistence type="predicted"/>
<dbReference type="STRING" id="1389489.O159_02370"/>
<dbReference type="EMBL" id="CP006734">
    <property type="protein sequence ID" value="AGW40471.1"/>
    <property type="molecule type" value="Genomic_DNA"/>
</dbReference>
<dbReference type="Gene3D" id="3.30.70.100">
    <property type="match status" value="1"/>
</dbReference>
<dbReference type="SUPFAM" id="SSF54909">
    <property type="entry name" value="Dimeric alpha+beta barrel"/>
    <property type="match status" value="1"/>
</dbReference>
<evidence type="ECO:0000259" key="1">
    <source>
        <dbReference type="PROSITE" id="PS51502"/>
    </source>
</evidence>
<dbReference type="InterPro" id="IPR011008">
    <property type="entry name" value="Dimeric_a/b-barrel"/>
</dbReference>